<protein>
    <submittedName>
        <fullName evidence="2">Uncharacterized protein</fullName>
    </submittedName>
</protein>
<sequence length="712" mass="82226">MGLKCNHNLFRKYFLKFHQINIIRRSIRRTRRNYFLRVSLFICFMALLLFLVPLLVLQIFDFFHRLPIMIYKAPNNAFYEIVIPPKVESEEHKAFKYRNIISNSKGKCLNRKMARSEYIRILGKNLRQEDLAEPRYLVIGASTALGAAISRKFAYKGKPFIAINGINEIDFTSPDSLIPFENVTIKQAFIVYQPPLTHHSTTDGSQDLNDIATNYIRGITSFLNDREIPFVFAPVSPISEETMTTALRNGGCVVEVPYLVDKDAFYDLENPTMRAVRECRISGRTDIEIIPTKSYHSIRADDASKFVRHQIKYPDDIKRGRFAIYGASNITIEEAVKTAVKAANLDHCDLHFHQTPHKIDEFPETQHKALIGEEDDNVTQMLMTEFSGFNRTEKETKYFSFVIVGRHDNFSKGFERRAQNFLDRISGALEKVPLADIEIIFVDYATDLKKGNSLLNQVFNISENLKGKVQYIIVPQSAHYKILKKMNDQNNSSVKISFLEYLAKNIGIRRAKGKFVLTTNPDDLLSDELFELIAARQFNTALLYRATRWDERDSTYNNKTFDEIVQGLNEPWTMRKYDINQRCSFGKQRFSIIESFDSFEEHSAPCGAGDFILLSKKMWDAIDGFNEIPANPNVDVLFISKMMRLIPGFAQMFTHPLILHQKHPKKNIFRPSVENHTKYMMEYCCHGNCLSCGNYDHTKNWGMSDESFEISE</sequence>
<dbReference type="GeneID" id="94841377"/>
<name>A0A1J4K0R9_9EUKA</name>
<comment type="caution">
    <text evidence="2">The sequence shown here is derived from an EMBL/GenBank/DDBJ whole genome shotgun (WGS) entry which is preliminary data.</text>
</comment>
<reference evidence="2" key="1">
    <citation type="submission" date="2016-10" db="EMBL/GenBank/DDBJ databases">
        <authorList>
            <person name="Benchimol M."/>
            <person name="Almeida L.G."/>
            <person name="Vasconcelos A.T."/>
            <person name="Perreira-Neves A."/>
            <person name="Rosa I.A."/>
            <person name="Tasca T."/>
            <person name="Bogo M.R."/>
            <person name="de Souza W."/>
        </authorList>
    </citation>
    <scope>NUCLEOTIDE SEQUENCE [LARGE SCALE GENOMIC DNA]</scope>
    <source>
        <strain evidence="2">K</strain>
    </source>
</reference>
<feature type="transmembrane region" description="Helical" evidence="1">
    <location>
        <begin position="34"/>
        <end position="60"/>
    </location>
</feature>
<dbReference type="CDD" id="cd00761">
    <property type="entry name" value="Glyco_tranf_GTA_type"/>
    <property type="match status" value="1"/>
</dbReference>
<dbReference type="OrthoDB" id="2329609at2759"/>
<keyword evidence="3" id="KW-1185">Reference proteome</keyword>
<dbReference type="RefSeq" id="XP_068356476.1">
    <property type="nucleotide sequence ID" value="XM_068506673.1"/>
</dbReference>
<keyword evidence="1" id="KW-1133">Transmembrane helix</keyword>
<organism evidence="2 3">
    <name type="scientific">Tritrichomonas foetus</name>
    <dbReference type="NCBI Taxonomy" id="1144522"/>
    <lineage>
        <taxon>Eukaryota</taxon>
        <taxon>Metamonada</taxon>
        <taxon>Parabasalia</taxon>
        <taxon>Tritrichomonadida</taxon>
        <taxon>Tritrichomonadidae</taxon>
        <taxon>Tritrichomonas</taxon>
    </lineage>
</organism>
<dbReference type="Gene3D" id="3.90.550.10">
    <property type="entry name" value="Spore Coat Polysaccharide Biosynthesis Protein SpsA, Chain A"/>
    <property type="match status" value="1"/>
</dbReference>
<evidence type="ECO:0000256" key="1">
    <source>
        <dbReference type="SAM" id="Phobius"/>
    </source>
</evidence>
<dbReference type="EMBL" id="MLAK01000830">
    <property type="protein sequence ID" value="OHT03340.1"/>
    <property type="molecule type" value="Genomic_DNA"/>
</dbReference>
<dbReference type="SUPFAM" id="SSF53448">
    <property type="entry name" value="Nucleotide-diphospho-sugar transferases"/>
    <property type="match status" value="1"/>
</dbReference>
<keyword evidence="1" id="KW-0472">Membrane</keyword>
<dbReference type="Proteomes" id="UP000179807">
    <property type="component" value="Unassembled WGS sequence"/>
</dbReference>
<evidence type="ECO:0000313" key="2">
    <source>
        <dbReference type="EMBL" id="OHT03340.1"/>
    </source>
</evidence>
<proteinExistence type="predicted"/>
<dbReference type="InterPro" id="IPR029044">
    <property type="entry name" value="Nucleotide-diphossugar_trans"/>
</dbReference>
<evidence type="ECO:0000313" key="3">
    <source>
        <dbReference type="Proteomes" id="UP000179807"/>
    </source>
</evidence>
<dbReference type="AlphaFoldDB" id="A0A1J4K0R9"/>
<dbReference type="VEuPathDB" id="TrichDB:TRFO_29259"/>
<gene>
    <name evidence="2" type="ORF">TRFO_29259</name>
</gene>
<accession>A0A1J4K0R9</accession>
<keyword evidence="1" id="KW-0812">Transmembrane</keyword>